<evidence type="ECO:0000256" key="10">
    <source>
        <dbReference type="ARBA" id="ARBA00022840"/>
    </source>
</evidence>
<comment type="similarity">
    <text evidence="5">Belongs to the glutamate-gated ion channel (TC 1.A.10.1) family.</text>
</comment>
<feature type="region of interest" description="Disordered" evidence="24">
    <location>
        <begin position="1328"/>
        <end position="1362"/>
    </location>
</feature>
<evidence type="ECO:0000256" key="15">
    <source>
        <dbReference type="ARBA" id="ARBA00023136"/>
    </source>
</evidence>
<feature type="transmembrane region" description="Helical" evidence="25">
    <location>
        <begin position="248"/>
        <end position="269"/>
    </location>
</feature>
<dbReference type="GO" id="GO:0005524">
    <property type="term" value="F:ATP binding"/>
    <property type="evidence" value="ECO:0007669"/>
    <property type="project" value="UniProtKB-UniRule"/>
</dbReference>
<dbReference type="GO" id="GO:0004383">
    <property type="term" value="F:guanylate cyclase activity"/>
    <property type="evidence" value="ECO:0007669"/>
    <property type="project" value="UniProtKB-EC"/>
</dbReference>
<dbReference type="Pfam" id="PF00069">
    <property type="entry name" value="Pkinase"/>
    <property type="match status" value="1"/>
</dbReference>
<protein>
    <recommendedName>
        <fullName evidence="23">Guanylate cyclase</fullName>
        <ecNumber evidence="23">4.6.1.2</ecNumber>
    </recommendedName>
</protein>
<dbReference type="SMART" id="SM00044">
    <property type="entry name" value="CYCc"/>
    <property type="match status" value="2"/>
</dbReference>
<keyword evidence="15 25" id="KW-0472">Membrane</keyword>
<dbReference type="PANTHER" id="PTHR45627">
    <property type="entry name" value="ADENYLATE CYCLASE TYPE 1"/>
    <property type="match status" value="1"/>
</dbReference>
<evidence type="ECO:0000256" key="25">
    <source>
        <dbReference type="SAM" id="Phobius"/>
    </source>
</evidence>
<dbReference type="OrthoDB" id="60033at2759"/>
<dbReference type="GO" id="GO:0005886">
    <property type="term" value="C:plasma membrane"/>
    <property type="evidence" value="ECO:0007669"/>
    <property type="project" value="InterPro"/>
</dbReference>
<dbReference type="FunFam" id="3.30.70.1230:FF:000114">
    <property type="entry name" value="Adenylate cyclase 8 (brain)"/>
    <property type="match status" value="1"/>
</dbReference>
<evidence type="ECO:0000256" key="19">
    <source>
        <dbReference type="ARBA" id="ARBA00023286"/>
    </source>
</evidence>
<evidence type="ECO:0000256" key="7">
    <source>
        <dbReference type="ARBA" id="ARBA00022692"/>
    </source>
</evidence>
<evidence type="ECO:0000256" key="13">
    <source>
        <dbReference type="ARBA" id="ARBA00022998"/>
    </source>
</evidence>
<feature type="transmembrane region" description="Helical" evidence="25">
    <location>
        <begin position="816"/>
        <end position="835"/>
    </location>
</feature>
<keyword evidence="29" id="KW-1185">Reference proteome</keyword>
<feature type="transmembrane region" description="Helical" evidence="25">
    <location>
        <begin position="1789"/>
        <end position="1809"/>
    </location>
</feature>
<evidence type="ECO:0000256" key="9">
    <source>
        <dbReference type="ARBA" id="ARBA00022741"/>
    </source>
</evidence>
<evidence type="ECO:0000256" key="14">
    <source>
        <dbReference type="ARBA" id="ARBA00023065"/>
    </source>
</evidence>
<evidence type="ECO:0000256" key="18">
    <source>
        <dbReference type="ARBA" id="ARBA00023239"/>
    </source>
</evidence>
<dbReference type="PANTHER" id="PTHR45627:SF1">
    <property type="entry name" value="ADENYLATE CYCLASE TYPE 8"/>
    <property type="match status" value="1"/>
</dbReference>
<evidence type="ECO:0000256" key="17">
    <source>
        <dbReference type="ARBA" id="ARBA00023180"/>
    </source>
</evidence>
<feature type="domain" description="Guanylate cyclase" evidence="27">
    <location>
        <begin position="374"/>
        <end position="501"/>
    </location>
</feature>
<dbReference type="SUPFAM" id="SSF53850">
    <property type="entry name" value="Periplasmic binding protein-like II"/>
    <property type="match status" value="1"/>
</dbReference>
<evidence type="ECO:0000313" key="29">
    <source>
        <dbReference type="Proteomes" id="UP000789390"/>
    </source>
</evidence>
<feature type="transmembrane region" description="Helical" evidence="25">
    <location>
        <begin position="156"/>
        <end position="178"/>
    </location>
</feature>
<feature type="transmembrane region" description="Helical" evidence="25">
    <location>
        <begin position="960"/>
        <end position="980"/>
    </location>
</feature>
<feature type="transmembrane region" description="Helical" evidence="25">
    <location>
        <begin position="1000"/>
        <end position="1017"/>
    </location>
</feature>
<dbReference type="SUPFAM" id="SSF55073">
    <property type="entry name" value="Nucleotide cyclase"/>
    <property type="match status" value="2"/>
</dbReference>
<keyword evidence="12 25" id="KW-1133">Transmembrane helix</keyword>
<keyword evidence="23" id="KW-0141">cGMP biosynthesis</keyword>
<evidence type="ECO:0000256" key="3">
    <source>
        <dbReference type="ARBA" id="ARBA00004141"/>
    </source>
</evidence>
<dbReference type="GO" id="GO:0046872">
    <property type="term" value="F:metal ion binding"/>
    <property type="evidence" value="ECO:0007669"/>
    <property type="project" value="UniProtKB-KW"/>
</dbReference>
<keyword evidence="16" id="KW-0675">Receptor</keyword>
<feature type="transmembrane region" description="Helical" evidence="25">
    <location>
        <begin position="786"/>
        <end position="810"/>
    </location>
</feature>
<keyword evidence="10 21" id="KW-0067">ATP-binding</keyword>
<dbReference type="GO" id="GO:0006171">
    <property type="term" value="P:cAMP biosynthetic process"/>
    <property type="evidence" value="ECO:0007669"/>
    <property type="project" value="UniProtKB-KW"/>
</dbReference>
<dbReference type="Pfam" id="PF06327">
    <property type="entry name" value="Adcy_cons_dom"/>
    <property type="match status" value="1"/>
</dbReference>
<keyword evidence="19" id="KW-1071">Ligand-gated ion channel</keyword>
<evidence type="ECO:0000256" key="11">
    <source>
        <dbReference type="ARBA" id="ARBA00022842"/>
    </source>
</evidence>
<keyword evidence="9 21" id="KW-0547">Nucleotide-binding</keyword>
<dbReference type="SMART" id="SM00079">
    <property type="entry name" value="PBPe"/>
    <property type="match status" value="1"/>
</dbReference>
<evidence type="ECO:0000256" key="24">
    <source>
        <dbReference type="SAM" id="MobiDB-lite"/>
    </source>
</evidence>
<dbReference type="Gene3D" id="1.10.510.10">
    <property type="entry name" value="Transferase(Phosphotransferase) domain 1"/>
    <property type="match status" value="1"/>
</dbReference>
<evidence type="ECO:0000256" key="21">
    <source>
        <dbReference type="PROSITE-ProRule" id="PRU10141"/>
    </source>
</evidence>
<dbReference type="InterPro" id="IPR009398">
    <property type="entry name" value="Adcy_conserved_dom"/>
</dbReference>
<dbReference type="PROSITE" id="PS50011">
    <property type="entry name" value="PROTEIN_KINASE_DOM"/>
    <property type="match status" value="1"/>
</dbReference>
<feature type="transmembrane region" description="Helical" evidence="25">
    <location>
        <begin position="60"/>
        <end position="79"/>
    </location>
</feature>
<keyword evidence="13" id="KW-0115">cAMP biosynthesis</keyword>
<dbReference type="GO" id="GO:0035556">
    <property type="term" value="P:intracellular signal transduction"/>
    <property type="evidence" value="ECO:0007669"/>
    <property type="project" value="InterPro"/>
</dbReference>
<feature type="compositionally biased region" description="Polar residues" evidence="24">
    <location>
        <begin position="1295"/>
        <end position="1312"/>
    </location>
</feature>
<dbReference type="Proteomes" id="UP000789390">
    <property type="component" value="Unassembled WGS sequence"/>
</dbReference>
<dbReference type="InterPro" id="IPR001320">
    <property type="entry name" value="Iontro_rcpt_C"/>
</dbReference>
<dbReference type="Gene3D" id="3.30.70.1230">
    <property type="entry name" value="Nucleotide cyclase"/>
    <property type="match status" value="2"/>
</dbReference>
<dbReference type="InterPro" id="IPR029787">
    <property type="entry name" value="Nucleotide_cyclase"/>
</dbReference>
<feature type="transmembrane region" description="Helical" evidence="25">
    <location>
        <begin position="939"/>
        <end position="955"/>
    </location>
</feature>
<dbReference type="Pfam" id="PF16214">
    <property type="entry name" value="AC_N"/>
    <property type="match status" value="1"/>
</dbReference>
<feature type="region of interest" description="Disordered" evidence="24">
    <location>
        <begin position="1290"/>
        <end position="1312"/>
    </location>
</feature>
<keyword evidence="11" id="KW-0460">Magnesium</keyword>
<dbReference type="InterPro" id="IPR019594">
    <property type="entry name" value="Glu/Gly-bd"/>
</dbReference>
<dbReference type="GO" id="GO:0004016">
    <property type="term" value="F:adenylate cyclase activity"/>
    <property type="evidence" value="ECO:0007669"/>
    <property type="project" value="UniProtKB-EC"/>
</dbReference>
<dbReference type="Pfam" id="PF00060">
    <property type="entry name" value="Lig_chan"/>
    <property type="match status" value="1"/>
</dbReference>
<dbReference type="InterPro" id="IPR001054">
    <property type="entry name" value="A/G_cyclase"/>
</dbReference>
<feature type="transmembrane region" description="Helical" evidence="25">
    <location>
        <begin position="1849"/>
        <end position="1874"/>
    </location>
</feature>
<keyword evidence="14" id="KW-0406">Ion transport</keyword>
<dbReference type="InterPro" id="IPR032628">
    <property type="entry name" value="AC_N"/>
</dbReference>
<comment type="cofactor">
    <cofactor evidence="2">
        <name>Mg(2+)</name>
        <dbReference type="ChEBI" id="CHEBI:18420"/>
    </cofactor>
</comment>
<accession>A0A8J2RXN3</accession>
<feature type="transmembrane region" description="Helical" evidence="25">
    <location>
        <begin position="1181"/>
        <end position="1200"/>
    </location>
</feature>
<keyword evidence="17" id="KW-0325">Glycoprotein</keyword>
<proteinExistence type="inferred from homology"/>
<evidence type="ECO:0000256" key="2">
    <source>
        <dbReference type="ARBA" id="ARBA00001946"/>
    </source>
</evidence>
<evidence type="ECO:0000256" key="5">
    <source>
        <dbReference type="ARBA" id="ARBA00008685"/>
    </source>
</evidence>
<dbReference type="SUPFAM" id="SSF56112">
    <property type="entry name" value="Protein kinase-like (PK-like)"/>
    <property type="match status" value="1"/>
</dbReference>
<evidence type="ECO:0000256" key="22">
    <source>
        <dbReference type="RuleBase" id="RU000405"/>
    </source>
</evidence>
<evidence type="ECO:0000256" key="8">
    <source>
        <dbReference type="ARBA" id="ARBA00022723"/>
    </source>
</evidence>
<comment type="similarity">
    <text evidence="22">Belongs to the adenylyl cyclase class-4/guanylyl cyclase family.</text>
</comment>
<feature type="binding site" evidence="21">
    <location>
        <position position="1398"/>
    </location>
    <ligand>
        <name>ATP</name>
        <dbReference type="ChEBI" id="CHEBI:30616"/>
    </ligand>
</feature>
<feature type="transmembrane region" description="Helical" evidence="25">
    <location>
        <begin position="2054"/>
        <end position="2073"/>
    </location>
</feature>
<comment type="caution">
    <text evidence="28">The sequence shown here is derived from an EMBL/GenBank/DDBJ whole genome shotgun (WGS) entry which is preliminary data.</text>
</comment>
<feature type="transmembrane region" description="Helical" evidence="25">
    <location>
        <begin position="190"/>
        <end position="208"/>
    </location>
</feature>
<dbReference type="PROSITE" id="PS00452">
    <property type="entry name" value="GUANYLATE_CYCLASE_1"/>
    <property type="match status" value="2"/>
</dbReference>
<comment type="catalytic activity">
    <reaction evidence="23">
        <text>GTP = 3',5'-cyclic GMP + diphosphate</text>
        <dbReference type="Rhea" id="RHEA:13665"/>
        <dbReference type="ChEBI" id="CHEBI:33019"/>
        <dbReference type="ChEBI" id="CHEBI:37565"/>
        <dbReference type="ChEBI" id="CHEBI:57746"/>
        <dbReference type="EC" id="4.6.1.2"/>
    </reaction>
</comment>
<dbReference type="InterPro" id="IPR011009">
    <property type="entry name" value="Kinase-like_dom_sf"/>
</dbReference>
<evidence type="ECO:0000256" key="6">
    <source>
        <dbReference type="ARBA" id="ARBA00022448"/>
    </source>
</evidence>
<sequence length="2082" mass="234438">MPRASDASSTARFQPTGGGVEVFNVLYLPSLQNVVSSSSFKDASLESTYQRYSHWQRQKLLIMVNAIDVVLKIITAAVISTQHRNSLGDFPNCPVDLLTSSVNSSECYNSSSETGSPQSSLGEFPIKTVIWASCLILMNVVILLLAFFWKKLANNYLHLAALATWLLMNIQVFVGMGFEEIGGDGRVQLTTHMVWYVLFLIFATYVMLPMPLLWSVLASGVSVIIHLITFIVSVTIHPSSPWENGYCIALSSCADLVLYIAMNFAGFYAKYLTDRAGRKAFAETWRSYEMRLKAEKENDQQEKLLLSVLPPFMVAEMKRYFAEEEEDDHGNRNGSAVGSEVVAASIAAAVAVVASDPVPQKFHKIFLHHFENVSILFADIKGFTELASKCTAQELVKVLNDLFAEFDRIAEENHCLRIKLLGDCYYCVSGLPEPRLNHADCCVKTGLEMITIIKFVRQKTQVDLDMRIGIHSGSVLCGVLGVHKWQFDVWSNDVTLANKMESGGIPGRVHISKATLDCLTDTYNVEPGYGATRDAYLKEHNVETYLISQKEHHHVLSKSTKPKRQSLRQVVLQRLEFPNSSKLGIWREEGEVQQPMKRKRCNTENNIIDASPGPVARARLSLGEDSSFISNHRQLLPSIRITIDDVETTNSENVFENNEGNDQLSIRTDTSDDEEYHLNGYSSAASSVSLSSAKDFLPLPSPTFSIQKHRHLSVDSDESSQRVTIVLPTQKLKLQEEVNKNLSIEIDSIQQIRGEHIHPLTLHFLLSEMESTFSNMPEKIYKSNTFSVFVIWILLFTSLLIVIPMTVGFVVTTATVTVILTAAVILAVAEEIPWLPDIWMKKASKKLTQNRTLRNLYICFIIGIIFLATIIYMVLFADYMEHLEVSVLSNDQYLQLASNKSLSEALNFPGKTSGVNEFSHNSSDPNQSVVKATCLLPQYQIYTWVLAMVCLGTFLKLSYLIKWTILLAMVIVYTILMTVAYPEVFDDIQGDFELYSVDKWSMLVLIFLFFYVVGYHSRLVEVNSRLHFLGKQQVAEELKDISETRKNNTQLLKNILPDHELYSQAKDHVGCMFASIPNFSDFYSEDFKKGMECIRLLNEIIIDFDELLDENRFSSVEKIKTIGSTYMAVSGLVNQTELDPTTQEDRDKYLHLTALTDFAMAMKERLDEINRNSYNNFQLRVGLAVGPLVGGVIGAGKPVFDVWGNTVNEASRMDSTGQMGKIQVTRDVYQILSKREYKLQLRGLVEVKGKGKMETYFVVGKEMSSTVGVDRPLSVRSSWAAVVYKMASKNRHSAARTTPGRQETNGSSTNVNASKDIFSRLKAFSTRHIRRQKTKQTSDIHHTGNTAVSDGSDDLPNEQETPKDKEAVLKYDRHIILGRGSFAAVFSGTLDGKPVAVKRILLYNLNKHFKTREEAAMKIMDHPNVLKLKHVREDEDFKFLILELCIGTVRNYINCDDRLIDSKMPSDIEALCQMANGLDYIHSKNVVHRDIKPDNVLISPSYILKISDFGFSKPTASTGSFSANSGPQGTRIYYAPEYLQLEDNIKLTSEEKKNIRANKSIDIFSLGCLFFSYLMRKGPYTHLYATPNKQYNNEGFASDVTTNIRNGKKFLEENGISNGHYAFKMIDGMTKADSKDRWSLSEKKSDSSEGESPLPKLSNNLLGKHLKIVAGHFPPPIVISRNSSGHVIGYSGVLYHHLLYLSQKLKFTFTIFPAAVNTNGIKINGTWIGVIGSILREEADLGLVPVAISLERYEAIEFSGLEGGDFTGILVKYPTASISYTSTYDVFTIGTWFGFIVCATVISGFYVILTYMAKKLLESLAVVERIVINAGIISHGGGYSRFGQWSQQLLVITWSLVAFVFVKTYTSTLTSYYMTVIYKNPEINTFGDLAASTSYKTGVGVGSIQEIDLLVNHSMATTGDLKIVADKLRKCPDCRKFSLDELALAVLEKEHYVALTPTTVGRALMQKYSSERGNCRLTMAKELYSWKPMYFVVPKSSPYKEEINRESLWFHAAGLHDYWYFKREIYPRQCQLNYNNRGVVSKRSNSSRLKLEQFYLPFLVLFSGYMLAIVQFCRERLFRPHR</sequence>
<keyword evidence="18 22" id="KW-0456">Lyase</keyword>
<feature type="domain" description="Protein kinase" evidence="26">
    <location>
        <begin position="1371"/>
        <end position="1657"/>
    </location>
</feature>
<evidence type="ECO:0000256" key="16">
    <source>
        <dbReference type="ARBA" id="ARBA00023170"/>
    </source>
</evidence>
<dbReference type="GO" id="GO:0015276">
    <property type="term" value="F:ligand-gated monoatomic ion channel activity"/>
    <property type="evidence" value="ECO:0007669"/>
    <property type="project" value="InterPro"/>
</dbReference>
<dbReference type="InterPro" id="IPR018297">
    <property type="entry name" value="A/G_cyclase_CS"/>
</dbReference>
<dbReference type="CDD" id="cd07302">
    <property type="entry name" value="CHD"/>
    <property type="match status" value="2"/>
</dbReference>
<evidence type="ECO:0000256" key="20">
    <source>
        <dbReference type="ARBA" id="ARBA00023303"/>
    </source>
</evidence>
<dbReference type="PROSITE" id="PS00108">
    <property type="entry name" value="PROTEIN_KINASE_ST"/>
    <property type="match status" value="1"/>
</dbReference>
<keyword evidence="6" id="KW-0813">Transport</keyword>
<evidence type="ECO:0000259" key="26">
    <source>
        <dbReference type="PROSITE" id="PS50011"/>
    </source>
</evidence>
<name>A0A8J2RXN3_9CRUS</name>
<dbReference type="PROSITE" id="PS00107">
    <property type="entry name" value="PROTEIN_KINASE_ATP"/>
    <property type="match status" value="1"/>
</dbReference>
<dbReference type="EMBL" id="CAKKLH010000287">
    <property type="protein sequence ID" value="CAH0108751.1"/>
    <property type="molecule type" value="Genomic_DNA"/>
</dbReference>
<comment type="catalytic activity">
    <reaction evidence="1">
        <text>ATP = 3',5'-cyclic AMP + diphosphate</text>
        <dbReference type="Rhea" id="RHEA:15389"/>
        <dbReference type="ChEBI" id="CHEBI:30616"/>
        <dbReference type="ChEBI" id="CHEBI:33019"/>
        <dbReference type="ChEBI" id="CHEBI:58165"/>
        <dbReference type="EC" id="4.6.1.1"/>
    </reaction>
</comment>
<dbReference type="CDD" id="cd00180">
    <property type="entry name" value="PKc"/>
    <property type="match status" value="1"/>
</dbReference>
<comment type="subcellular location">
    <subcellularLocation>
        <location evidence="3">Membrane</location>
        <topology evidence="3">Multi-pass membrane protein</topology>
    </subcellularLocation>
    <subcellularLocation>
        <location evidence="4">Membrane</location>
        <topology evidence="4">Single-pass membrane protein</topology>
    </subcellularLocation>
</comment>
<dbReference type="Gene3D" id="3.40.190.10">
    <property type="entry name" value="Periplasmic binding protein-like II"/>
    <property type="match status" value="1"/>
</dbReference>
<dbReference type="Gene3D" id="3.30.200.20">
    <property type="entry name" value="Phosphorylase Kinase, domain 1"/>
    <property type="match status" value="1"/>
</dbReference>
<dbReference type="InterPro" id="IPR017441">
    <property type="entry name" value="Protein_kinase_ATP_BS"/>
</dbReference>
<reference evidence="28" key="1">
    <citation type="submission" date="2021-11" db="EMBL/GenBank/DDBJ databases">
        <authorList>
            <person name="Schell T."/>
        </authorList>
    </citation>
    <scope>NUCLEOTIDE SEQUENCE</scope>
    <source>
        <strain evidence="28">M5</strain>
    </source>
</reference>
<dbReference type="SMART" id="SM00220">
    <property type="entry name" value="S_TKc"/>
    <property type="match status" value="1"/>
</dbReference>
<organism evidence="28 29">
    <name type="scientific">Daphnia galeata</name>
    <dbReference type="NCBI Taxonomy" id="27404"/>
    <lineage>
        <taxon>Eukaryota</taxon>
        <taxon>Metazoa</taxon>
        <taxon>Ecdysozoa</taxon>
        <taxon>Arthropoda</taxon>
        <taxon>Crustacea</taxon>
        <taxon>Branchiopoda</taxon>
        <taxon>Diplostraca</taxon>
        <taxon>Cladocera</taxon>
        <taxon>Anomopoda</taxon>
        <taxon>Daphniidae</taxon>
        <taxon>Daphnia</taxon>
    </lineage>
</organism>
<dbReference type="PROSITE" id="PS50125">
    <property type="entry name" value="GUANYLATE_CYCLASE_2"/>
    <property type="match status" value="2"/>
</dbReference>
<dbReference type="InterPro" id="IPR000719">
    <property type="entry name" value="Prot_kinase_dom"/>
</dbReference>
<evidence type="ECO:0000256" key="12">
    <source>
        <dbReference type="ARBA" id="ARBA00022989"/>
    </source>
</evidence>
<dbReference type="EC" id="4.6.1.2" evidence="23"/>
<dbReference type="Pfam" id="PF00211">
    <property type="entry name" value="Guanylate_cyc"/>
    <property type="match status" value="2"/>
</dbReference>
<keyword evidence="20" id="KW-0407">Ion channel</keyword>
<dbReference type="InterPro" id="IPR008271">
    <property type="entry name" value="Ser/Thr_kinase_AS"/>
</dbReference>
<gene>
    <name evidence="28" type="ORF">DGAL_LOCUS12153</name>
</gene>
<feature type="transmembrane region" description="Helical" evidence="25">
    <location>
        <begin position="129"/>
        <end position="149"/>
    </location>
</feature>
<dbReference type="Pfam" id="PF10613">
    <property type="entry name" value="Lig_chan-Glu_bd"/>
    <property type="match status" value="1"/>
</dbReference>
<dbReference type="FunFam" id="3.30.70.1230:FF:000006">
    <property type="entry name" value="Adenylate cyclase"/>
    <property type="match status" value="1"/>
</dbReference>
<evidence type="ECO:0000256" key="23">
    <source>
        <dbReference type="RuleBase" id="RU003431"/>
    </source>
</evidence>
<evidence type="ECO:0000313" key="28">
    <source>
        <dbReference type="EMBL" id="CAH0108751.1"/>
    </source>
</evidence>
<evidence type="ECO:0000256" key="4">
    <source>
        <dbReference type="ARBA" id="ARBA00004167"/>
    </source>
</evidence>
<keyword evidence="7 25" id="KW-0812">Transmembrane</keyword>
<evidence type="ECO:0000256" key="1">
    <source>
        <dbReference type="ARBA" id="ARBA00001593"/>
    </source>
</evidence>
<feature type="transmembrane region" description="Helical" evidence="25">
    <location>
        <begin position="215"/>
        <end position="236"/>
    </location>
</feature>
<feature type="transmembrane region" description="Helical" evidence="25">
    <location>
        <begin position="856"/>
        <end position="877"/>
    </location>
</feature>
<keyword evidence="8" id="KW-0479">Metal-binding</keyword>
<dbReference type="GO" id="GO:0004672">
    <property type="term" value="F:protein kinase activity"/>
    <property type="evidence" value="ECO:0007669"/>
    <property type="project" value="InterPro"/>
</dbReference>
<dbReference type="GO" id="GO:0007189">
    <property type="term" value="P:adenylate cyclase-activating G protein-coupled receptor signaling pathway"/>
    <property type="evidence" value="ECO:0007669"/>
    <property type="project" value="TreeGrafter"/>
</dbReference>
<evidence type="ECO:0000259" key="27">
    <source>
        <dbReference type="PROSITE" id="PS50125"/>
    </source>
</evidence>
<feature type="domain" description="Guanylate cyclase" evidence="27">
    <location>
        <begin position="1070"/>
        <end position="1214"/>
    </location>
</feature>